<accession>A0A1M6D5V7</accession>
<dbReference type="CDD" id="cd04301">
    <property type="entry name" value="NAT_SF"/>
    <property type="match status" value="1"/>
</dbReference>
<organism evidence="2 3">
    <name type="scientific">Vibrio aerogenes CECT 7868</name>
    <dbReference type="NCBI Taxonomy" id="1216006"/>
    <lineage>
        <taxon>Bacteria</taxon>
        <taxon>Pseudomonadati</taxon>
        <taxon>Pseudomonadota</taxon>
        <taxon>Gammaproteobacteria</taxon>
        <taxon>Vibrionales</taxon>
        <taxon>Vibrionaceae</taxon>
        <taxon>Vibrio</taxon>
    </lineage>
</organism>
<dbReference type="InterPro" id="IPR000182">
    <property type="entry name" value="GNAT_dom"/>
</dbReference>
<dbReference type="Pfam" id="PF18014">
    <property type="entry name" value="Acetyltransf_18"/>
    <property type="match status" value="1"/>
</dbReference>
<keyword evidence="3" id="KW-1185">Reference proteome</keyword>
<dbReference type="PANTHER" id="PTHR47237">
    <property type="entry name" value="SLL0310 PROTEIN"/>
    <property type="match status" value="1"/>
</dbReference>
<dbReference type="PANTHER" id="PTHR47237:SF2">
    <property type="entry name" value="BLL4206 PROTEIN"/>
    <property type="match status" value="1"/>
</dbReference>
<feature type="domain" description="N-acetyltransferase" evidence="1">
    <location>
        <begin position="10"/>
        <end position="140"/>
    </location>
</feature>
<dbReference type="Proteomes" id="UP000184608">
    <property type="component" value="Unassembled WGS sequence"/>
</dbReference>
<dbReference type="InterPro" id="IPR016181">
    <property type="entry name" value="Acyl_CoA_acyltransferase"/>
</dbReference>
<dbReference type="Gene3D" id="3.40.630.90">
    <property type="match status" value="1"/>
</dbReference>
<keyword evidence="2" id="KW-0808">Transferase</keyword>
<dbReference type="InterPro" id="IPR041496">
    <property type="entry name" value="YitH/HolE_GNAT"/>
</dbReference>
<dbReference type="InterPro" id="IPR052729">
    <property type="entry name" value="Acyl/Acetyltrans_Enzymes"/>
</dbReference>
<reference evidence="2 3" key="1">
    <citation type="submission" date="2016-11" db="EMBL/GenBank/DDBJ databases">
        <authorList>
            <person name="Jaros S."/>
            <person name="Januszkiewicz K."/>
            <person name="Wedrychowicz H."/>
        </authorList>
    </citation>
    <scope>NUCLEOTIDE SEQUENCE [LARGE SCALE GENOMIC DNA]</scope>
    <source>
        <strain evidence="2 3">CECT 7868</strain>
    </source>
</reference>
<gene>
    <name evidence="2" type="ORF">VA7868_04144</name>
</gene>
<dbReference type="PROSITE" id="PS51186">
    <property type="entry name" value="GNAT"/>
    <property type="match status" value="1"/>
</dbReference>
<evidence type="ECO:0000313" key="2">
    <source>
        <dbReference type="EMBL" id="SHI68642.1"/>
    </source>
</evidence>
<dbReference type="RefSeq" id="WP_073605745.1">
    <property type="nucleotide sequence ID" value="NZ_FQXZ01000046.1"/>
</dbReference>
<dbReference type="EMBL" id="FQXZ01000046">
    <property type="protein sequence ID" value="SHI68642.1"/>
    <property type="molecule type" value="Genomic_DNA"/>
</dbReference>
<dbReference type="STRING" id="1216006.VA7868_04144"/>
<evidence type="ECO:0000313" key="3">
    <source>
        <dbReference type="Proteomes" id="UP000184608"/>
    </source>
</evidence>
<dbReference type="SUPFAM" id="SSF55729">
    <property type="entry name" value="Acyl-CoA N-acyltransferases (Nat)"/>
    <property type="match status" value="1"/>
</dbReference>
<dbReference type="Pfam" id="PF13508">
    <property type="entry name" value="Acetyltransf_7"/>
    <property type="match status" value="1"/>
</dbReference>
<dbReference type="Gene3D" id="3.40.630.30">
    <property type="match status" value="1"/>
</dbReference>
<dbReference type="AlphaFoldDB" id="A0A1M6D5V7"/>
<evidence type="ECO:0000259" key="1">
    <source>
        <dbReference type="PROSITE" id="PS51186"/>
    </source>
</evidence>
<name>A0A1M6D5V7_9VIBR</name>
<dbReference type="GO" id="GO:0016747">
    <property type="term" value="F:acyltransferase activity, transferring groups other than amino-acyl groups"/>
    <property type="evidence" value="ECO:0007669"/>
    <property type="project" value="InterPro"/>
</dbReference>
<protein>
    <submittedName>
        <fullName evidence="2">Acetyltransferase (GNAT) family protein</fullName>
    </submittedName>
</protein>
<sequence length="290" mass="31903">MNTKTAQEDVIIRPMDEKDMADAHVMTQALHWPHTLQDWQQIVSVGHALVMEAEGRLIGTACLVPQGKYASVGLIVISDDFQGRGLGRQIMNDIMSCAEPGSYLYLTATEMGKPLYQKIGFEEYAVIEQYQNVVETEKVTLVHPKADAGIRKMDVGEEQTLKQMMNASCGMDRGAIGDLVLNTSNQTLVIEDEGKITGFAVCRDFGRGCCIGPVIAENPQHALALISHQLLACDQQFVRLDIVNQYREIGTQLSAWGLNKVDTVSQMVKGEVPRAEGDLIQFCLVSQAMG</sequence>
<proteinExistence type="predicted"/>